<dbReference type="RefSeq" id="WP_181503900.1">
    <property type="nucleotide sequence ID" value="NZ_JACDUK010000001.1"/>
</dbReference>
<dbReference type="Proteomes" id="UP000522365">
    <property type="component" value="Unassembled WGS sequence"/>
</dbReference>
<protein>
    <submittedName>
        <fullName evidence="2">Uncharacterized protein</fullName>
    </submittedName>
</protein>
<name>A0A7J9S2M1_METMI</name>
<dbReference type="EMBL" id="JACHEC010000001">
    <property type="protein sequence ID" value="MBB6400991.1"/>
    <property type="molecule type" value="Genomic_DNA"/>
</dbReference>
<organism evidence="2 4">
    <name type="scientific">Methanococcus maripaludis</name>
    <name type="common">Methanococcus deltae</name>
    <dbReference type="NCBI Taxonomy" id="39152"/>
    <lineage>
        <taxon>Archaea</taxon>
        <taxon>Methanobacteriati</taxon>
        <taxon>Methanobacteriota</taxon>
        <taxon>Methanomada group</taxon>
        <taxon>Methanococci</taxon>
        <taxon>Methanococcales</taxon>
        <taxon>Methanococcaceae</taxon>
        <taxon>Methanococcus</taxon>
    </lineage>
</organism>
<comment type="caution">
    <text evidence="2">The sequence shown here is derived from an EMBL/GenBank/DDBJ whole genome shotgun (WGS) entry which is preliminary data.</text>
</comment>
<gene>
    <name evidence="1" type="ORF">HNP89_000597</name>
    <name evidence="2" type="ORF">HNP92_000276</name>
</gene>
<dbReference type="EMBL" id="JACDUK010000001">
    <property type="protein sequence ID" value="MBA2852660.1"/>
    <property type="molecule type" value="Genomic_DNA"/>
</dbReference>
<proteinExistence type="predicted"/>
<evidence type="ECO:0000313" key="2">
    <source>
        <dbReference type="EMBL" id="MBB6400991.1"/>
    </source>
</evidence>
<evidence type="ECO:0000313" key="1">
    <source>
        <dbReference type="EMBL" id="MBA2852660.1"/>
    </source>
</evidence>
<reference evidence="2 4" key="1">
    <citation type="submission" date="2020-08" db="EMBL/GenBank/DDBJ databases">
        <title>Genomic Encyclopedia of Type Strains, Phase IV (KMG-V): Genome sequencing to study the core and pangenomes of soil and plant-associated prokaryotes.</title>
        <authorList>
            <person name="Whitman W."/>
        </authorList>
    </citation>
    <scope>NUCLEOTIDE SEQUENCE [LARGE SCALE GENOMIC DNA]</scope>
    <source>
        <strain evidence="2 4">C11</strain>
        <strain evidence="1 3">S1</strain>
    </source>
</reference>
<dbReference type="AlphaFoldDB" id="A0A7J9S2M1"/>
<dbReference type="Proteomes" id="UP000536195">
    <property type="component" value="Unassembled WGS sequence"/>
</dbReference>
<evidence type="ECO:0000313" key="4">
    <source>
        <dbReference type="Proteomes" id="UP000536195"/>
    </source>
</evidence>
<sequence>MRILKLPEPEQNRVNKEKVRKAQALEKIREIHGDLPTLQFPRISLDRAYFSIFSKDIFRHIYKGKDRYLDKYDQNRIDNMVQELRAQGFQKVNFDLPERKDMKYRKDVFNDYPQFKQNIVDHKGHGTGLHFKLCDFEDEVISWITISMREPHMAVAYVNFQKYYRYLNDIPKPTIGNFDTNFLPVEMDNKEKIFDDFAKLFITWCREIEVIYKHKMYELFEYELDPEKTEVIPISIEIPCEYLHRDIAEFAWLSDVAYCKSVVKHSDLTRTMYFNKNLKSQRFQMKLYQKAFGLARMEVTVHKDWASHFFCGDDPAILKDKIKMCIDAVLAEYRLSLYDIKPVEMTYSRFLGQLASALDWDRDMLLMIIESKNSEFRFSRENQSLQKKLIKADLIEREKPNSKNWIKTDFARWLSSQLGGYFICPHCRTYMVKSDKSLEYVCSSCGYSKKMI</sequence>
<accession>A0A7J9S2M1</accession>
<evidence type="ECO:0000313" key="3">
    <source>
        <dbReference type="Proteomes" id="UP000522365"/>
    </source>
</evidence>